<evidence type="ECO:0000256" key="3">
    <source>
        <dbReference type="ARBA" id="ARBA00022989"/>
    </source>
</evidence>
<proteinExistence type="predicted"/>
<dbReference type="EMBL" id="JAVRRT010000010">
    <property type="protein sequence ID" value="KAK5167961.1"/>
    <property type="molecule type" value="Genomic_DNA"/>
</dbReference>
<accession>A0AAV9P5Q2</accession>
<dbReference type="InterPro" id="IPR045863">
    <property type="entry name" value="CorA_TM1_TM2"/>
</dbReference>
<feature type="transmembrane region" description="Helical" evidence="5">
    <location>
        <begin position="425"/>
        <end position="447"/>
    </location>
</feature>
<keyword evidence="3 5" id="KW-1133">Transmembrane helix</keyword>
<dbReference type="GeneID" id="89927868"/>
<dbReference type="GO" id="GO:0016020">
    <property type="term" value="C:membrane"/>
    <property type="evidence" value="ECO:0007669"/>
    <property type="project" value="UniProtKB-SubCell"/>
</dbReference>
<dbReference type="Proteomes" id="UP001337655">
    <property type="component" value="Unassembled WGS sequence"/>
</dbReference>
<gene>
    <name evidence="6" type="ORF">LTR77_006528</name>
</gene>
<evidence type="ECO:0000313" key="6">
    <source>
        <dbReference type="EMBL" id="KAK5167961.1"/>
    </source>
</evidence>
<dbReference type="SUPFAM" id="SSF144083">
    <property type="entry name" value="Magnesium transport protein CorA, transmembrane region"/>
    <property type="match status" value="1"/>
</dbReference>
<keyword evidence="2 5" id="KW-0812">Transmembrane</keyword>
<evidence type="ECO:0000313" key="7">
    <source>
        <dbReference type="Proteomes" id="UP001337655"/>
    </source>
</evidence>
<dbReference type="AlphaFoldDB" id="A0AAV9P5Q2"/>
<evidence type="ECO:0000256" key="4">
    <source>
        <dbReference type="ARBA" id="ARBA00023136"/>
    </source>
</evidence>
<name>A0AAV9P5Q2_9PEZI</name>
<dbReference type="RefSeq" id="XP_064657571.1">
    <property type="nucleotide sequence ID" value="XM_064803770.1"/>
</dbReference>
<sequence>MADADMLALDHLRRGDSLAIKTFKGLDGRQASDTTKADIFEVKDGEGKLYPGLDDDGLRKSLRDDAPGSRSGRRLRIIFLDGDESNAERFPITSESLKFVHDTYDIAPRFSFYLSRQQMAGSSMHYDPITNEETRCQFWYSVVLRTMTKHDPTTTDNSRRVMNWIRCCIWADFNATTGDSTVFALHFPVHMKNAFLAEFSGSNGAVLQTHPMLLHASWLERMCTHTRDINLWFFEPLYEVEHHVNQLKSPADLFDASRNLTKVYRQIRQVLTDYEVFLVTAKSQRKVNEAMERLLQKHADLNNRPPPSKELQNQLHLSFKQVRRELKLGKVYLTLYLERCNTGIADMQSVSTQHSAEIQLKTSKEFTQISRDSTEDNQSLRAIQIMTALFLPPSLISSLFGMGFFSTDAADDGERVIFSVAKTWWWYPAITLPLTAIVLIFVCREWITWHPHRKRFVWKRRPSTEGDVEMGVYKTS</sequence>
<evidence type="ECO:0000256" key="1">
    <source>
        <dbReference type="ARBA" id="ARBA00004141"/>
    </source>
</evidence>
<reference evidence="6 7" key="1">
    <citation type="submission" date="2023-08" db="EMBL/GenBank/DDBJ databases">
        <title>Black Yeasts Isolated from many extreme environments.</title>
        <authorList>
            <person name="Coleine C."/>
            <person name="Stajich J.E."/>
            <person name="Selbmann L."/>
        </authorList>
    </citation>
    <scope>NUCLEOTIDE SEQUENCE [LARGE SCALE GENOMIC DNA]</scope>
    <source>
        <strain evidence="6 7">CCFEE 5935</strain>
    </source>
</reference>
<keyword evidence="7" id="KW-1185">Reference proteome</keyword>
<evidence type="ECO:0000256" key="5">
    <source>
        <dbReference type="SAM" id="Phobius"/>
    </source>
</evidence>
<evidence type="ECO:0000256" key="2">
    <source>
        <dbReference type="ARBA" id="ARBA00022692"/>
    </source>
</evidence>
<protein>
    <submittedName>
        <fullName evidence="6">Uncharacterized protein</fullName>
    </submittedName>
</protein>
<keyword evidence="4 5" id="KW-0472">Membrane</keyword>
<comment type="subcellular location">
    <subcellularLocation>
        <location evidence="1">Membrane</location>
        <topology evidence="1">Multi-pass membrane protein</topology>
    </subcellularLocation>
</comment>
<comment type="caution">
    <text evidence="6">The sequence shown here is derived from an EMBL/GenBank/DDBJ whole genome shotgun (WGS) entry which is preliminary data.</text>
</comment>
<organism evidence="6 7">
    <name type="scientific">Saxophila tyrrhenica</name>
    <dbReference type="NCBI Taxonomy" id="1690608"/>
    <lineage>
        <taxon>Eukaryota</taxon>
        <taxon>Fungi</taxon>
        <taxon>Dikarya</taxon>
        <taxon>Ascomycota</taxon>
        <taxon>Pezizomycotina</taxon>
        <taxon>Dothideomycetes</taxon>
        <taxon>Dothideomycetidae</taxon>
        <taxon>Mycosphaerellales</taxon>
        <taxon>Extremaceae</taxon>
        <taxon>Saxophila</taxon>
    </lineage>
</organism>
<dbReference type="Gene3D" id="1.20.58.340">
    <property type="entry name" value="Magnesium transport protein CorA, transmembrane region"/>
    <property type="match status" value="1"/>
</dbReference>